<dbReference type="Pfam" id="PF00728">
    <property type="entry name" value="Glyco_hydro_20"/>
    <property type="match status" value="1"/>
</dbReference>
<dbReference type="EC" id="3.2.1.52" evidence="4"/>
<feature type="signal peptide" evidence="14">
    <location>
        <begin position="1"/>
        <end position="26"/>
    </location>
</feature>
<evidence type="ECO:0000256" key="6">
    <source>
        <dbReference type="ARBA" id="ARBA00022525"/>
    </source>
</evidence>
<keyword evidence="5" id="KW-0134">Cell wall</keyword>
<dbReference type="Gene3D" id="2.60.40.4270">
    <property type="entry name" value="Listeria-Bacteroides repeat domain"/>
    <property type="match status" value="1"/>
</dbReference>
<evidence type="ECO:0000256" key="11">
    <source>
        <dbReference type="PIRSR" id="PIRSR625705-1"/>
    </source>
</evidence>
<feature type="region of interest" description="Disordered" evidence="12">
    <location>
        <begin position="148"/>
        <end position="170"/>
    </location>
</feature>
<dbReference type="eggNOG" id="COG3525">
    <property type="taxonomic scope" value="Bacteria"/>
</dbReference>
<dbReference type="InterPro" id="IPR000421">
    <property type="entry name" value="FA58C"/>
</dbReference>
<dbReference type="GO" id="GO:0030203">
    <property type="term" value="P:glycosaminoglycan metabolic process"/>
    <property type="evidence" value="ECO:0007669"/>
    <property type="project" value="TreeGrafter"/>
</dbReference>
<keyword evidence="13" id="KW-1133">Transmembrane helix</keyword>
<dbReference type="Gene3D" id="3.30.379.10">
    <property type="entry name" value="Chitobiase/beta-hexosaminidase domain 2-like"/>
    <property type="match status" value="1"/>
</dbReference>
<dbReference type="SUPFAM" id="SSF49785">
    <property type="entry name" value="Galactose-binding domain-like"/>
    <property type="match status" value="1"/>
</dbReference>
<dbReference type="PRINTS" id="PR00738">
    <property type="entry name" value="GLHYDRLASE20"/>
</dbReference>
<dbReference type="NCBIfam" id="TIGR01167">
    <property type="entry name" value="LPXTG_anchor"/>
    <property type="match status" value="1"/>
</dbReference>
<dbReference type="InterPro" id="IPR017853">
    <property type="entry name" value="GH"/>
</dbReference>
<dbReference type="GO" id="GO:0030313">
    <property type="term" value="C:cell envelope"/>
    <property type="evidence" value="ECO:0007669"/>
    <property type="project" value="UniProtKB-SubCell"/>
</dbReference>
<dbReference type="RefSeq" id="WP_006720162.1">
    <property type="nucleotide sequence ID" value="NZ_CP085935.1"/>
</dbReference>
<keyword evidence="9" id="KW-0572">Peptidoglycan-anchor</keyword>
<dbReference type="InterPro" id="IPR019931">
    <property type="entry name" value="LPXTG_anchor"/>
</dbReference>
<keyword evidence="13" id="KW-0472">Membrane</keyword>
<name>B6G8V9_9ACTN</name>
<keyword evidence="6" id="KW-0964">Secreted</keyword>
<proteinExistence type="inferred from homology"/>
<dbReference type="InterPro" id="IPR015883">
    <property type="entry name" value="Glyco_hydro_20_cat"/>
</dbReference>
<dbReference type="Gene3D" id="3.20.20.80">
    <property type="entry name" value="Glycosidases"/>
    <property type="match status" value="1"/>
</dbReference>
<organism evidence="17 18">
    <name type="scientific">Collinsella stercoris DSM 13279</name>
    <dbReference type="NCBI Taxonomy" id="445975"/>
    <lineage>
        <taxon>Bacteria</taxon>
        <taxon>Bacillati</taxon>
        <taxon>Actinomycetota</taxon>
        <taxon>Coriobacteriia</taxon>
        <taxon>Coriobacteriales</taxon>
        <taxon>Coriobacteriaceae</taxon>
        <taxon>Collinsella</taxon>
    </lineage>
</organism>
<dbReference type="InterPro" id="IPR042229">
    <property type="entry name" value="Listeria/Bacterioides_rpt_sf"/>
</dbReference>
<dbReference type="InterPro" id="IPR029018">
    <property type="entry name" value="Hex-like_dom2"/>
</dbReference>
<evidence type="ECO:0000256" key="2">
    <source>
        <dbReference type="ARBA" id="ARBA00004196"/>
    </source>
</evidence>
<evidence type="ECO:0000313" key="18">
    <source>
        <dbReference type="Proteomes" id="UP000003560"/>
    </source>
</evidence>
<dbReference type="Gene3D" id="2.60.120.260">
    <property type="entry name" value="Galactose-binding domain-like"/>
    <property type="match status" value="1"/>
</dbReference>
<dbReference type="EMBL" id="ABXJ01000028">
    <property type="protein sequence ID" value="EEA91288.1"/>
    <property type="molecule type" value="Genomic_DNA"/>
</dbReference>
<dbReference type="InterPro" id="IPR025705">
    <property type="entry name" value="Beta_hexosaminidase_sua/sub"/>
</dbReference>
<comment type="similarity">
    <text evidence="3">Belongs to the glycosyl hydrolase 20 family.</text>
</comment>
<dbReference type="GO" id="GO:0004563">
    <property type="term" value="F:beta-N-acetylhexosaminidase activity"/>
    <property type="evidence" value="ECO:0007669"/>
    <property type="project" value="UniProtKB-EC"/>
</dbReference>
<evidence type="ECO:0000256" key="1">
    <source>
        <dbReference type="ARBA" id="ARBA00001231"/>
    </source>
</evidence>
<evidence type="ECO:0000256" key="14">
    <source>
        <dbReference type="SAM" id="SignalP"/>
    </source>
</evidence>
<evidence type="ECO:0000256" key="12">
    <source>
        <dbReference type="SAM" id="MobiDB-lite"/>
    </source>
</evidence>
<evidence type="ECO:0000256" key="4">
    <source>
        <dbReference type="ARBA" id="ARBA00012663"/>
    </source>
</evidence>
<feature type="region of interest" description="Disordered" evidence="12">
    <location>
        <begin position="925"/>
        <end position="955"/>
    </location>
</feature>
<dbReference type="STRING" id="445975.COLSTE_00500"/>
<dbReference type="AlphaFoldDB" id="B6G8V9"/>
<keyword evidence="7 14" id="KW-0732">Signal</keyword>
<dbReference type="InterPro" id="IPR015882">
    <property type="entry name" value="HEX_bac_N"/>
</dbReference>
<dbReference type="OrthoDB" id="3196290at2"/>
<dbReference type="Pfam" id="PF00754">
    <property type="entry name" value="F5_F8_type_C"/>
    <property type="match status" value="1"/>
</dbReference>
<keyword evidence="10" id="KW-0326">Glycosidase</keyword>
<dbReference type="Pfam" id="PF09479">
    <property type="entry name" value="Flg_new"/>
    <property type="match status" value="1"/>
</dbReference>
<dbReference type="PROSITE" id="PS50847">
    <property type="entry name" value="GRAM_POS_ANCHORING"/>
    <property type="match status" value="1"/>
</dbReference>
<dbReference type="PANTHER" id="PTHR22600">
    <property type="entry name" value="BETA-HEXOSAMINIDASE"/>
    <property type="match status" value="1"/>
</dbReference>
<reference evidence="17 18" key="2">
    <citation type="submission" date="2008-10" db="EMBL/GenBank/DDBJ databases">
        <authorList>
            <person name="Fulton L."/>
            <person name="Clifton S."/>
            <person name="Fulton B."/>
            <person name="Xu J."/>
            <person name="Minx P."/>
            <person name="Pepin K.H."/>
            <person name="Johnson M."/>
            <person name="Thiruvilangam P."/>
            <person name="Bhonagiri V."/>
            <person name="Nash W.E."/>
            <person name="Mardis E.R."/>
            <person name="Wilson R.K."/>
        </authorList>
    </citation>
    <scope>NUCLEOTIDE SEQUENCE [LARGE SCALE GENOMIC DNA]</scope>
    <source>
        <strain evidence="17 18">DSM 13279</strain>
    </source>
</reference>
<dbReference type="PROSITE" id="PS50022">
    <property type="entry name" value="FA58C_3"/>
    <property type="match status" value="1"/>
</dbReference>
<dbReference type="InterPro" id="IPR013378">
    <property type="entry name" value="InlB-like_B-rpt"/>
</dbReference>
<evidence type="ECO:0000256" key="9">
    <source>
        <dbReference type="ARBA" id="ARBA00023088"/>
    </source>
</evidence>
<dbReference type="PANTHER" id="PTHR22600:SF57">
    <property type="entry name" value="BETA-N-ACETYLHEXOSAMINIDASE"/>
    <property type="match status" value="1"/>
</dbReference>
<feature type="domain" description="F5/8 type C" evidence="15">
    <location>
        <begin position="44"/>
        <end position="199"/>
    </location>
</feature>
<keyword evidence="13" id="KW-0812">Transmembrane</keyword>
<evidence type="ECO:0000259" key="15">
    <source>
        <dbReference type="PROSITE" id="PS50022"/>
    </source>
</evidence>
<feature type="chain" id="PRO_5038957072" description="beta-N-acetylhexosaminidase" evidence="14">
    <location>
        <begin position="27"/>
        <end position="983"/>
    </location>
</feature>
<dbReference type="Proteomes" id="UP000003560">
    <property type="component" value="Unassembled WGS sequence"/>
</dbReference>
<keyword evidence="8 17" id="KW-0378">Hydrolase</keyword>
<dbReference type="InterPro" id="IPR008979">
    <property type="entry name" value="Galactose-bd-like_sf"/>
</dbReference>
<sequence>MVHATTRNRLLVGATLIALVAPPVVAPWSAGATEYIQNNTTQVTATPQGQVANLALNDFATVSASGTEAGTQWQPERAVDGDKGKDFAWRDKGENFRSPNASRWSAESTDEGWLAVDLGAEANLDHVTVTWGKQYGVDYVIETSSDGQNWTQAGETQHGEASKEQETKLSGSARHVRVRFTKRNSTWPVGIWELEVFGTWKDNPPSRPDGGLPSVLPMPVVYEGREGDAFVLDPKSDIVAPGEAKGEGEKLAETLRASTGYSLDVVDQSTDAVADIELSVEGAREEEAYTIDVSHEELAISASTAHGLFNGCQTTYQLLGPWSTATYVTNGPWSVPALHIDDAPRFAYRGIMLDPARSFLTKDEVKQAIDVLSKYKYSYLHLHLVDDQGWRIEITNDGREAGDTIDYTKLSEVGSQTAMGTTDQQEKPGISGFYTQADMREITAYAREHHIKIVPEIDMPGHSQSMLHCIPQLNTPGSSHDGTKDAQGNPIKNPADYIVAPHQATGAVGNSYLDPNSDHTWTFLKHVVKQVAELTDAEYFHFGGDETHKLNTDHPGQAKPFLTKAATMVRDMGLKPIGWNEWAIGDMQPGDGIQYWNGGMGDTIAKIKNQGAKGLYSSAAHCYFPQKAGQDIWGATWATGIADINDFYNYDPAREMGATDDQMLGVEGAMWSEHVRGIQDFFFPSFPRAMATAEVGWTPQAKRNGQVSDLRRRMADVLPQLTIAGADFYAKDGLVHTPQLAAADVMIALQQDGSGATIGYGYMPETYTQDASATITWDNGTSASLTVKQARDYRPSNPDNNNNRAQNGIFELVLSSPVPKEAKSGTIEFKVKDQTATDTLQIEREVAPEPLQKHTVTLDLNGGTGPTATLEVADGDRLPAIAAPTFEGHTFVGWFDKATGKPWNMDAPVTSDLVLIARWNKSAMEIAPTPNKPNGSETKPEPKPEQKPGALPSTGDAATVLGVFAALPGIAALAGGTLLRKKR</sequence>
<comment type="subcellular location">
    <subcellularLocation>
        <location evidence="2">Cell envelope</location>
    </subcellularLocation>
</comment>
<feature type="active site" description="Proton donor" evidence="11">
    <location>
        <position position="546"/>
    </location>
</feature>
<comment type="catalytic activity">
    <reaction evidence="1">
        <text>Hydrolysis of terminal non-reducing N-acetyl-D-hexosamine residues in N-acetyl-beta-D-hexosaminides.</text>
        <dbReference type="EC" id="3.2.1.52"/>
    </reaction>
</comment>
<feature type="transmembrane region" description="Helical" evidence="13">
    <location>
        <begin position="957"/>
        <end position="979"/>
    </location>
</feature>
<keyword evidence="18" id="KW-1185">Reference proteome</keyword>
<dbReference type="GO" id="GO:0005975">
    <property type="term" value="P:carbohydrate metabolic process"/>
    <property type="evidence" value="ECO:0007669"/>
    <property type="project" value="InterPro"/>
</dbReference>
<dbReference type="SUPFAM" id="SSF55545">
    <property type="entry name" value="beta-N-acetylhexosaminidase-like domain"/>
    <property type="match status" value="1"/>
</dbReference>
<reference evidence="17 18" key="1">
    <citation type="submission" date="2008-10" db="EMBL/GenBank/DDBJ databases">
        <title>Draft genome sequence of Collinsella stercoris (DSM 13279).</title>
        <authorList>
            <person name="Sudarsanam P."/>
            <person name="Ley R."/>
            <person name="Guruge J."/>
            <person name="Turnbaugh P.J."/>
            <person name="Mahowald M."/>
            <person name="Liep D."/>
            <person name="Gordon J."/>
        </authorList>
    </citation>
    <scope>NUCLEOTIDE SEQUENCE [LARGE SCALE GENOMIC DNA]</scope>
    <source>
        <strain evidence="17 18">DSM 13279</strain>
    </source>
</reference>
<evidence type="ECO:0000313" key="17">
    <source>
        <dbReference type="EMBL" id="EEA91288.1"/>
    </source>
</evidence>
<evidence type="ECO:0000256" key="8">
    <source>
        <dbReference type="ARBA" id="ARBA00022801"/>
    </source>
</evidence>
<feature type="domain" description="Gram-positive cocci surface proteins LPxTG" evidence="16">
    <location>
        <begin position="951"/>
        <end position="983"/>
    </location>
</feature>
<dbReference type="GO" id="GO:0016020">
    <property type="term" value="C:membrane"/>
    <property type="evidence" value="ECO:0007669"/>
    <property type="project" value="TreeGrafter"/>
</dbReference>
<evidence type="ECO:0000259" key="16">
    <source>
        <dbReference type="PROSITE" id="PS50847"/>
    </source>
</evidence>
<evidence type="ECO:0000256" key="10">
    <source>
        <dbReference type="ARBA" id="ARBA00023295"/>
    </source>
</evidence>
<comment type="caution">
    <text evidence="17">The sequence shown here is derived from an EMBL/GenBank/DDBJ whole genome shotgun (WGS) entry which is preliminary data.</text>
</comment>
<evidence type="ECO:0000256" key="5">
    <source>
        <dbReference type="ARBA" id="ARBA00022512"/>
    </source>
</evidence>
<gene>
    <name evidence="17" type="ORF">COLSTE_00500</name>
</gene>
<dbReference type="HOGENOM" id="CLU_302994_0_0_11"/>
<dbReference type="SUPFAM" id="SSF51445">
    <property type="entry name" value="(Trans)glycosidases"/>
    <property type="match status" value="1"/>
</dbReference>
<feature type="compositionally biased region" description="Basic and acidic residues" evidence="12">
    <location>
        <begin position="157"/>
        <end position="167"/>
    </location>
</feature>
<accession>B6G8V9</accession>
<evidence type="ECO:0000256" key="13">
    <source>
        <dbReference type="SAM" id="Phobius"/>
    </source>
</evidence>
<dbReference type="Pfam" id="PF02838">
    <property type="entry name" value="Glyco_hydro_20b"/>
    <property type="match status" value="1"/>
</dbReference>
<protein>
    <recommendedName>
        <fullName evidence="4">beta-N-acetylhexosaminidase</fullName>
        <ecNumber evidence="4">3.2.1.52</ecNumber>
    </recommendedName>
</protein>
<evidence type="ECO:0000256" key="7">
    <source>
        <dbReference type="ARBA" id="ARBA00022729"/>
    </source>
</evidence>
<dbReference type="GeneID" id="98002827"/>
<evidence type="ECO:0000256" key="3">
    <source>
        <dbReference type="ARBA" id="ARBA00006285"/>
    </source>
</evidence>